<evidence type="ECO:0000256" key="1">
    <source>
        <dbReference type="SAM" id="MobiDB-lite"/>
    </source>
</evidence>
<feature type="compositionally biased region" description="Basic and acidic residues" evidence="1">
    <location>
        <begin position="27"/>
        <end position="37"/>
    </location>
</feature>
<proteinExistence type="predicted"/>
<sequence length="279" mass="30595">MSPENNTTFNQKRCEMKPTSSSSPAAERLEATSAERRIRFKEKVKRKALMARHSSSAADGNVGEGPTIGVPPRRQLSSSRLQEAFSSAGASSASTCTRVTPVCSRASVCTRGTSIGPSIHLDAPSRPKASNEVLALTRGPLRNTQGRHRVPCSKKAQERHRGPSSKPSLRACKSRTFQELLDQEFQSSSVKIVKSSVSGQPSQEVKHSSSKTKPSGHGSRVSQKLLDSKLQWTQFIDVLSTREGRGYGHRPSAVRKARKLLIDPEISFVFSSRYQQHEN</sequence>
<name>A0A7R8ZKV3_9CRUS</name>
<reference evidence="2" key="1">
    <citation type="submission" date="2020-11" db="EMBL/GenBank/DDBJ databases">
        <authorList>
            <person name="Tran Van P."/>
        </authorList>
    </citation>
    <scope>NUCLEOTIDE SEQUENCE</scope>
</reference>
<dbReference type="AlphaFoldDB" id="A0A7R8ZKV3"/>
<feature type="region of interest" description="Disordered" evidence="1">
    <location>
        <begin position="1"/>
        <end position="91"/>
    </location>
</feature>
<gene>
    <name evidence="2" type="ORF">CTOB1V02_LOCUS3169</name>
</gene>
<accession>A0A7R8ZKV3</accession>
<feature type="compositionally biased region" description="Basic residues" evidence="1">
    <location>
        <begin position="38"/>
        <end position="50"/>
    </location>
</feature>
<feature type="region of interest" description="Disordered" evidence="1">
    <location>
        <begin position="137"/>
        <end position="169"/>
    </location>
</feature>
<feature type="compositionally biased region" description="Polar residues" evidence="1">
    <location>
        <begin position="1"/>
        <end position="11"/>
    </location>
</feature>
<organism evidence="2">
    <name type="scientific">Cyprideis torosa</name>
    <dbReference type="NCBI Taxonomy" id="163714"/>
    <lineage>
        <taxon>Eukaryota</taxon>
        <taxon>Metazoa</taxon>
        <taxon>Ecdysozoa</taxon>
        <taxon>Arthropoda</taxon>
        <taxon>Crustacea</taxon>
        <taxon>Oligostraca</taxon>
        <taxon>Ostracoda</taxon>
        <taxon>Podocopa</taxon>
        <taxon>Podocopida</taxon>
        <taxon>Cytherocopina</taxon>
        <taxon>Cytheroidea</taxon>
        <taxon>Cytherideidae</taxon>
        <taxon>Cyprideis</taxon>
    </lineage>
</organism>
<feature type="region of interest" description="Disordered" evidence="1">
    <location>
        <begin position="194"/>
        <end position="223"/>
    </location>
</feature>
<dbReference type="EMBL" id="OB660528">
    <property type="protein sequence ID" value="CAD7225224.1"/>
    <property type="molecule type" value="Genomic_DNA"/>
</dbReference>
<protein>
    <submittedName>
        <fullName evidence="2">Uncharacterized protein</fullName>
    </submittedName>
</protein>
<evidence type="ECO:0000313" key="2">
    <source>
        <dbReference type="EMBL" id="CAD7225224.1"/>
    </source>
</evidence>